<reference evidence="2" key="1">
    <citation type="journal article" date="2017" name="Appl. Environ. Microbiol.">
        <title>Molecular characterization of an Endozoicomonas-like organism causing infection in king scallop Pecten maximus L.</title>
        <authorList>
            <person name="Cano I."/>
            <person name="van Aerle R."/>
            <person name="Ross S."/>
            <person name="Verner-Jeffreys D.W."/>
            <person name="Paley R.K."/>
            <person name="Rimmer G."/>
            <person name="Ryder D."/>
            <person name="Hooper P."/>
            <person name="Stone D."/>
            <person name="Feist S.W."/>
        </authorList>
    </citation>
    <scope>NUCLEOTIDE SEQUENCE</scope>
</reference>
<evidence type="ECO:0000313" key="2">
    <source>
        <dbReference type="EMBL" id="PJE79864.1"/>
    </source>
</evidence>
<feature type="region of interest" description="Disordered" evidence="1">
    <location>
        <begin position="45"/>
        <end position="85"/>
    </location>
</feature>
<comment type="caution">
    <text evidence="2">The sequence shown here is derived from an EMBL/GenBank/DDBJ whole genome shotgun (WGS) entry which is preliminary data.</text>
</comment>
<dbReference type="AlphaFoldDB" id="A0A2H9T9J1"/>
<name>A0A2H9T9J1_9ZZZZ</name>
<protein>
    <submittedName>
        <fullName evidence="2">Uncharacterized protein</fullName>
    </submittedName>
</protein>
<proteinExistence type="predicted"/>
<dbReference type="EMBL" id="NSIT01000043">
    <property type="protein sequence ID" value="PJE79864.1"/>
    <property type="molecule type" value="Genomic_DNA"/>
</dbReference>
<gene>
    <name evidence="2" type="ORF">CI610_01139</name>
</gene>
<evidence type="ECO:0000256" key="1">
    <source>
        <dbReference type="SAM" id="MobiDB-lite"/>
    </source>
</evidence>
<sequence>MIKDSLHLSDHLFLCVFEVTESSSEYRPESSCLILSLEEKDDIDENNKRGSYREDLAEELRGSEEDETDSPAGQKTDSRRNYELVRAREKNKYDTELSDSCDEDDYHSADDVTKKTGKFYMKKKEQNSVSYMTKASVRLQLDLLQYEQNVGKRGLYDITLLHRSILEVLREAGMKLGAGFMYQETMKNYVNFLEKVHHYKLVQHQKMAEDRERGCFNPENHRGDLLPVQVDGIFALFEMLLTELSKCEPATSDSYPEKIPLPEELEGAEDIPPSAIEVTKRFLERLESMNICSQRQIQAVPDATNEIMVGLIDCAKQARLSILDVAL</sequence>
<feature type="compositionally biased region" description="Basic and acidic residues" evidence="1">
    <location>
        <begin position="45"/>
        <end position="63"/>
    </location>
</feature>
<feature type="compositionally biased region" description="Basic and acidic residues" evidence="1">
    <location>
        <begin position="76"/>
        <end position="85"/>
    </location>
</feature>
<organism evidence="2">
    <name type="scientific">invertebrate metagenome</name>
    <dbReference type="NCBI Taxonomy" id="1711999"/>
    <lineage>
        <taxon>unclassified sequences</taxon>
        <taxon>metagenomes</taxon>
        <taxon>organismal metagenomes</taxon>
    </lineage>
</organism>
<accession>A0A2H9T9J1</accession>